<keyword evidence="7" id="KW-0460">Magnesium</keyword>
<evidence type="ECO:0000313" key="10">
    <source>
        <dbReference type="Proteomes" id="UP000248882"/>
    </source>
</evidence>
<organism evidence="9 10">
    <name type="scientific">Algoriphagus chordae</name>
    <dbReference type="NCBI Taxonomy" id="237019"/>
    <lineage>
        <taxon>Bacteria</taxon>
        <taxon>Pseudomonadati</taxon>
        <taxon>Bacteroidota</taxon>
        <taxon>Cytophagia</taxon>
        <taxon>Cytophagales</taxon>
        <taxon>Cyclobacteriaceae</taxon>
        <taxon>Algoriphagus</taxon>
    </lineage>
</organism>
<dbReference type="Proteomes" id="UP000248882">
    <property type="component" value="Unassembled WGS sequence"/>
</dbReference>
<dbReference type="PANTHER" id="PTHR33571">
    <property type="entry name" value="SSL8005 PROTEIN"/>
    <property type="match status" value="1"/>
</dbReference>
<evidence type="ECO:0000256" key="2">
    <source>
        <dbReference type="ARBA" id="ARBA00022679"/>
    </source>
</evidence>
<evidence type="ECO:0000256" key="6">
    <source>
        <dbReference type="ARBA" id="ARBA00022840"/>
    </source>
</evidence>
<evidence type="ECO:0000256" key="1">
    <source>
        <dbReference type="ARBA" id="ARBA00001946"/>
    </source>
</evidence>
<evidence type="ECO:0000256" key="4">
    <source>
        <dbReference type="ARBA" id="ARBA00022723"/>
    </source>
</evidence>
<comment type="cofactor">
    <cofactor evidence="1">
        <name>Mg(2+)</name>
        <dbReference type="ChEBI" id="CHEBI:18420"/>
    </cofactor>
</comment>
<dbReference type="Gene3D" id="3.30.460.10">
    <property type="entry name" value="Beta Polymerase, domain 2"/>
    <property type="match status" value="1"/>
</dbReference>
<dbReference type="InterPro" id="IPR043519">
    <property type="entry name" value="NT_sf"/>
</dbReference>
<sequence>MNQLVKKHLAQIEILCQEHKVDSFALFGSAANGDFDNSSDIDFLVRFSNSIELLDYANNYFKLLESLEKLFKRSIDLVSEKSLKNLILIQEINKSKTPLYEC</sequence>
<dbReference type="PANTHER" id="PTHR33571:SF12">
    <property type="entry name" value="BSL3053 PROTEIN"/>
    <property type="match status" value="1"/>
</dbReference>
<keyword evidence="4" id="KW-0479">Metal-binding</keyword>
<dbReference type="CDD" id="cd05403">
    <property type="entry name" value="NT_KNTase_like"/>
    <property type="match status" value="1"/>
</dbReference>
<accession>A0A2W7QQ70</accession>
<dbReference type="OrthoDB" id="9793933at2"/>
<protein>
    <recommendedName>
        <fullName evidence="8">Polymerase beta nucleotidyltransferase domain-containing protein</fullName>
    </recommendedName>
</protein>
<dbReference type="RefSeq" id="WP_111320370.1">
    <property type="nucleotide sequence ID" value="NZ_QKZT01000012.1"/>
</dbReference>
<keyword evidence="3" id="KW-0548">Nucleotidyltransferase</keyword>
<proteinExistence type="predicted"/>
<dbReference type="GO" id="GO:0016779">
    <property type="term" value="F:nucleotidyltransferase activity"/>
    <property type="evidence" value="ECO:0007669"/>
    <property type="project" value="UniProtKB-KW"/>
</dbReference>
<dbReference type="InterPro" id="IPR052038">
    <property type="entry name" value="Type-VII_TA_antitoxin"/>
</dbReference>
<comment type="caution">
    <text evidence="9">The sequence shown here is derived from an EMBL/GenBank/DDBJ whole genome shotgun (WGS) entry which is preliminary data.</text>
</comment>
<keyword evidence="10" id="KW-1185">Reference proteome</keyword>
<dbReference type="InterPro" id="IPR041633">
    <property type="entry name" value="Polbeta"/>
</dbReference>
<evidence type="ECO:0000259" key="8">
    <source>
        <dbReference type="Pfam" id="PF18765"/>
    </source>
</evidence>
<reference evidence="9 10" key="1">
    <citation type="submission" date="2018-06" db="EMBL/GenBank/DDBJ databases">
        <title>Genomic Encyclopedia of Archaeal and Bacterial Type Strains, Phase II (KMG-II): from individual species to whole genera.</title>
        <authorList>
            <person name="Goeker M."/>
        </authorList>
    </citation>
    <scope>NUCLEOTIDE SEQUENCE [LARGE SCALE GENOMIC DNA]</scope>
    <source>
        <strain evidence="9 10">DSM 19830</strain>
    </source>
</reference>
<dbReference type="AlphaFoldDB" id="A0A2W7QQ70"/>
<evidence type="ECO:0000256" key="7">
    <source>
        <dbReference type="ARBA" id="ARBA00022842"/>
    </source>
</evidence>
<evidence type="ECO:0000313" key="9">
    <source>
        <dbReference type="EMBL" id="PZX50151.1"/>
    </source>
</evidence>
<evidence type="ECO:0000256" key="5">
    <source>
        <dbReference type="ARBA" id="ARBA00022741"/>
    </source>
</evidence>
<dbReference type="Pfam" id="PF18765">
    <property type="entry name" value="Polbeta"/>
    <property type="match status" value="1"/>
</dbReference>
<dbReference type="EMBL" id="QKZT01000012">
    <property type="protein sequence ID" value="PZX50151.1"/>
    <property type="molecule type" value="Genomic_DNA"/>
</dbReference>
<name>A0A2W7QQ70_9BACT</name>
<dbReference type="GO" id="GO:0005524">
    <property type="term" value="F:ATP binding"/>
    <property type="evidence" value="ECO:0007669"/>
    <property type="project" value="UniProtKB-KW"/>
</dbReference>
<feature type="domain" description="Polymerase beta nucleotidyltransferase" evidence="8">
    <location>
        <begin position="12"/>
        <end position="101"/>
    </location>
</feature>
<keyword evidence="6" id="KW-0067">ATP-binding</keyword>
<dbReference type="SUPFAM" id="SSF81301">
    <property type="entry name" value="Nucleotidyltransferase"/>
    <property type="match status" value="1"/>
</dbReference>
<keyword evidence="5" id="KW-0547">Nucleotide-binding</keyword>
<keyword evidence="2" id="KW-0808">Transferase</keyword>
<evidence type="ECO:0000256" key="3">
    <source>
        <dbReference type="ARBA" id="ARBA00022695"/>
    </source>
</evidence>
<gene>
    <name evidence="9" type="ORF">LV85_02767</name>
</gene>
<dbReference type="GO" id="GO:0046872">
    <property type="term" value="F:metal ion binding"/>
    <property type="evidence" value="ECO:0007669"/>
    <property type="project" value="UniProtKB-KW"/>
</dbReference>